<proteinExistence type="inferred from homology"/>
<feature type="chain" id="PRO_5046271886" description="High-potential iron-sulfur protein" evidence="8">
    <location>
        <begin position="27"/>
        <end position="102"/>
    </location>
</feature>
<evidence type="ECO:0000256" key="5">
    <source>
        <dbReference type="ARBA" id="ARBA00023004"/>
    </source>
</evidence>
<organism evidence="10 11">
    <name type="scientific">Curvibacter microcysteis</name>
    <dbReference type="NCBI Taxonomy" id="3026419"/>
    <lineage>
        <taxon>Bacteria</taxon>
        <taxon>Pseudomonadati</taxon>
        <taxon>Pseudomonadota</taxon>
        <taxon>Betaproteobacteria</taxon>
        <taxon>Burkholderiales</taxon>
        <taxon>Comamonadaceae</taxon>
        <taxon>Curvibacter</taxon>
    </lineage>
</organism>
<dbReference type="PROSITE" id="PS51373">
    <property type="entry name" value="HIPIP"/>
    <property type="match status" value="1"/>
</dbReference>
<feature type="signal peptide" evidence="8">
    <location>
        <begin position="1"/>
        <end position="26"/>
    </location>
</feature>
<evidence type="ECO:0000256" key="7">
    <source>
        <dbReference type="RuleBase" id="RU000620"/>
    </source>
</evidence>
<evidence type="ECO:0000256" key="4">
    <source>
        <dbReference type="ARBA" id="ARBA00022982"/>
    </source>
</evidence>
<keyword evidence="11" id="KW-1185">Reference proteome</keyword>
<evidence type="ECO:0000256" key="6">
    <source>
        <dbReference type="ARBA" id="ARBA00023014"/>
    </source>
</evidence>
<keyword evidence="5 7" id="KW-0408">Iron</keyword>
<dbReference type="EMBL" id="JAQSIO010000004">
    <property type="protein sequence ID" value="MDD0815300.1"/>
    <property type="molecule type" value="Genomic_DNA"/>
</dbReference>
<protein>
    <recommendedName>
        <fullName evidence="7">High-potential iron-sulfur protein</fullName>
        <shortName evidence="7">HiPIP</shortName>
    </recommendedName>
</protein>
<dbReference type="Proteomes" id="UP001528672">
    <property type="component" value="Unassembled WGS sequence"/>
</dbReference>
<evidence type="ECO:0000256" key="8">
    <source>
        <dbReference type="SAM" id="SignalP"/>
    </source>
</evidence>
<evidence type="ECO:0000256" key="1">
    <source>
        <dbReference type="ARBA" id="ARBA00022448"/>
    </source>
</evidence>
<dbReference type="Pfam" id="PF01355">
    <property type="entry name" value="HIPIP"/>
    <property type="match status" value="1"/>
</dbReference>
<sequence length="102" mass="10300">MSNRREFFVQLSVGAGVVFASAGAMANGPMVAESDAQAGALGYKADASKVDKTKFPKYAAGQNCAGCALYQGKASDAAGGCPLFAGKQVAGKGWCSAWAKKA</sequence>
<evidence type="ECO:0000256" key="3">
    <source>
        <dbReference type="ARBA" id="ARBA00022723"/>
    </source>
</evidence>
<keyword evidence="1 7" id="KW-0813">Transport</keyword>
<comment type="caution">
    <text evidence="10">The sequence shown here is derived from an EMBL/GenBank/DDBJ whole genome shotgun (WGS) entry which is preliminary data.</text>
</comment>
<keyword evidence="8" id="KW-0732">Signal</keyword>
<evidence type="ECO:0000313" key="11">
    <source>
        <dbReference type="Proteomes" id="UP001528672"/>
    </source>
</evidence>
<keyword evidence="4 7" id="KW-0249">Electron transport</keyword>
<comment type="subunit">
    <text evidence="7">Homodimer.</text>
</comment>
<name>A0ABT5MFF3_9BURK</name>
<accession>A0ABT5MFF3</accession>
<keyword evidence="6 7" id="KW-0411">Iron-sulfur</keyword>
<keyword evidence="2 7" id="KW-0004">4Fe-4S</keyword>
<feature type="domain" description="High potential iron-sulfur proteins family profile" evidence="9">
    <location>
        <begin position="25"/>
        <end position="102"/>
    </location>
</feature>
<dbReference type="RefSeq" id="WP_273926984.1">
    <property type="nucleotide sequence ID" value="NZ_JAQSIO010000004.1"/>
</dbReference>
<reference evidence="10 11" key="1">
    <citation type="submission" date="2023-02" db="EMBL/GenBank/DDBJ databases">
        <title>Bacterial whole genome sequence for Curvibacter sp. HBC28.</title>
        <authorList>
            <person name="Le V."/>
            <person name="Ko S.-R."/>
            <person name="Ahn C.-Y."/>
            <person name="Oh H.-M."/>
        </authorList>
    </citation>
    <scope>NUCLEOTIDE SEQUENCE [LARGE SCALE GENOMIC DNA]</scope>
    <source>
        <strain evidence="10 11">HBC28</strain>
    </source>
</reference>
<evidence type="ECO:0000256" key="2">
    <source>
        <dbReference type="ARBA" id="ARBA00022485"/>
    </source>
</evidence>
<dbReference type="Gene3D" id="4.10.490.10">
    <property type="entry name" value="High potential iron-sulphur protein"/>
    <property type="match status" value="1"/>
</dbReference>
<dbReference type="SUPFAM" id="SSF57652">
    <property type="entry name" value="HIPIP (high potential iron protein)"/>
    <property type="match status" value="1"/>
</dbReference>
<evidence type="ECO:0000313" key="10">
    <source>
        <dbReference type="EMBL" id="MDD0815300.1"/>
    </source>
</evidence>
<comment type="function">
    <text evidence="7">Specific class of high-redox-potential 4Fe-4S ferredoxins. Functions in anaerobic electron transport in most purple and in some other photosynthetic bacteria and in at least one genus (Paracoccus) of halophilic, denitrifying bacteria.</text>
</comment>
<dbReference type="InterPro" id="IPR036369">
    <property type="entry name" value="HIPIP_sf"/>
</dbReference>
<keyword evidence="3 7" id="KW-0479">Metal-binding</keyword>
<dbReference type="InterPro" id="IPR000170">
    <property type="entry name" value="High_potential_FeS_prot"/>
</dbReference>
<gene>
    <name evidence="10" type="ORF">PSQ39_11720</name>
</gene>
<comment type="similarity">
    <text evidence="7">Belongs to the high-potential iron-sulfur protein (HiPIP) family.</text>
</comment>
<evidence type="ECO:0000259" key="9">
    <source>
        <dbReference type="PROSITE" id="PS51373"/>
    </source>
</evidence>